<proteinExistence type="predicted"/>
<dbReference type="OrthoDB" id="3270501at2759"/>
<gene>
    <name evidence="2" type="ORF">P691DRAFT_767649</name>
</gene>
<evidence type="ECO:0000313" key="3">
    <source>
        <dbReference type="Proteomes" id="UP000807342"/>
    </source>
</evidence>
<dbReference type="Proteomes" id="UP000807342">
    <property type="component" value="Unassembled WGS sequence"/>
</dbReference>
<reference evidence="2" key="1">
    <citation type="submission" date="2020-11" db="EMBL/GenBank/DDBJ databases">
        <authorList>
            <consortium name="DOE Joint Genome Institute"/>
            <person name="Ahrendt S."/>
            <person name="Riley R."/>
            <person name="Andreopoulos W."/>
            <person name="Labutti K."/>
            <person name="Pangilinan J."/>
            <person name="Ruiz-Duenas F.J."/>
            <person name="Barrasa J.M."/>
            <person name="Sanchez-Garcia M."/>
            <person name="Camarero S."/>
            <person name="Miyauchi S."/>
            <person name="Serrano A."/>
            <person name="Linde D."/>
            <person name="Babiker R."/>
            <person name="Drula E."/>
            <person name="Ayuso-Fernandez I."/>
            <person name="Pacheco R."/>
            <person name="Padilla G."/>
            <person name="Ferreira P."/>
            <person name="Barriuso J."/>
            <person name="Kellner H."/>
            <person name="Castanera R."/>
            <person name="Alfaro M."/>
            <person name="Ramirez L."/>
            <person name="Pisabarro A.G."/>
            <person name="Kuo A."/>
            <person name="Tritt A."/>
            <person name="Lipzen A."/>
            <person name="He G."/>
            <person name="Yan M."/>
            <person name="Ng V."/>
            <person name="Cullen D."/>
            <person name="Martin F."/>
            <person name="Rosso M.-N."/>
            <person name="Henrissat B."/>
            <person name="Hibbett D."/>
            <person name="Martinez A.T."/>
            <person name="Grigoriev I.V."/>
        </authorList>
    </citation>
    <scope>NUCLEOTIDE SEQUENCE</scope>
    <source>
        <strain evidence="2">MF-IS2</strain>
    </source>
</reference>
<evidence type="ECO:0000256" key="1">
    <source>
        <dbReference type="SAM" id="MobiDB-lite"/>
    </source>
</evidence>
<protein>
    <submittedName>
        <fullName evidence="2">Uncharacterized protein</fullName>
    </submittedName>
</protein>
<name>A0A9P5WY68_9AGAR</name>
<organism evidence="2 3">
    <name type="scientific">Macrolepiota fuliginosa MF-IS2</name>
    <dbReference type="NCBI Taxonomy" id="1400762"/>
    <lineage>
        <taxon>Eukaryota</taxon>
        <taxon>Fungi</taxon>
        <taxon>Dikarya</taxon>
        <taxon>Basidiomycota</taxon>
        <taxon>Agaricomycotina</taxon>
        <taxon>Agaricomycetes</taxon>
        <taxon>Agaricomycetidae</taxon>
        <taxon>Agaricales</taxon>
        <taxon>Agaricineae</taxon>
        <taxon>Agaricaceae</taxon>
        <taxon>Macrolepiota</taxon>
    </lineage>
</organism>
<dbReference type="EMBL" id="MU152463">
    <property type="protein sequence ID" value="KAF9440520.1"/>
    <property type="molecule type" value="Genomic_DNA"/>
</dbReference>
<sequence>MHSRDKFLQAATKADFQKHIIRSSGDHGHTTGTNPGPPPTENDPNTDDSHSTPPHTAPPVIPSNNSTQSLMMLTNGMIQNLTMDINKDGVYDSHQDPDTGFPVSLESLFNFNSLSWSSDKRYNALQSLDEELKFYQLLELDAIGEEDIDHNLEAIVELVILEGWFAFAPTQIAGMQTNLLIQTIPSKLLHHSILRALFLLPCCMTLGHGQRRAIVEDSRSKPAGMCVWPHSKWSIKQFLKGLHDKTLAASKNPRLRNG</sequence>
<comment type="caution">
    <text evidence="2">The sequence shown here is derived from an EMBL/GenBank/DDBJ whole genome shotgun (WGS) entry which is preliminary data.</text>
</comment>
<accession>A0A9P5WY68</accession>
<keyword evidence="3" id="KW-1185">Reference proteome</keyword>
<dbReference type="AlphaFoldDB" id="A0A9P5WY68"/>
<evidence type="ECO:0000313" key="2">
    <source>
        <dbReference type="EMBL" id="KAF9440520.1"/>
    </source>
</evidence>
<feature type="region of interest" description="Disordered" evidence="1">
    <location>
        <begin position="1"/>
        <end position="67"/>
    </location>
</feature>